<feature type="domain" description="RNA polymerase sigma-70 region 4" evidence="1">
    <location>
        <begin position="40"/>
        <end position="82"/>
    </location>
</feature>
<dbReference type="SUPFAM" id="SSF88659">
    <property type="entry name" value="Sigma3 and sigma4 domains of RNA polymerase sigma factors"/>
    <property type="match status" value="1"/>
</dbReference>
<organism evidence="2 3">
    <name type="scientific">Clostridium tarantellae</name>
    <dbReference type="NCBI Taxonomy" id="39493"/>
    <lineage>
        <taxon>Bacteria</taxon>
        <taxon>Bacillati</taxon>
        <taxon>Bacillota</taxon>
        <taxon>Clostridia</taxon>
        <taxon>Eubacteriales</taxon>
        <taxon>Clostridiaceae</taxon>
        <taxon>Clostridium</taxon>
    </lineage>
</organism>
<dbReference type="RefSeq" id="WP_268817442.1">
    <property type="nucleotide sequence ID" value="NZ_WHJC01000248.1"/>
</dbReference>
<keyword evidence="3" id="KW-1185">Reference proteome</keyword>
<dbReference type="Pfam" id="PF04545">
    <property type="entry name" value="Sigma70_r4"/>
    <property type="match status" value="1"/>
</dbReference>
<comment type="caution">
    <text evidence="2">The sequence shown here is derived from an EMBL/GenBank/DDBJ whole genome shotgun (WGS) entry which is preliminary data.</text>
</comment>
<evidence type="ECO:0000313" key="2">
    <source>
        <dbReference type="EMBL" id="MPQ44576.1"/>
    </source>
</evidence>
<dbReference type="InterPro" id="IPR036388">
    <property type="entry name" value="WH-like_DNA-bd_sf"/>
</dbReference>
<evidence type="ECO:0000259" key="1">
    <source>
        <dbReference type="Pfam" id="PF04545"/>
    </source>
</evidence>
<dbReference type="EMBL" id="WHJC01000248">
    <property type="protein sequence ID" value="MPQ44576.1"/>
    <property type="molecule type" value="Genomic_DNA"/>
</dbReference>
<dbReference type="Proteomes" id="UP000430345">
    <property type="component" value="Unassembled WGS sequence"/>
</dbReference>
<gene>
    <name evidence="2" type="ORF">GBZ86_12565</name>
</gene>
<sequence length="706" mass="84004">KTESDFNKDYFFHMLEFINFINEIKSPEQIVKNIDTLLENEREKRIFFKRYNNNYTLEEIGIEENLTRERVRQILKKANDSLSSFLKINKFNIALQLKYISKDMCSVKDLYEIFGQDKIFYINSLIKMNDLSLSFVESLNLIMFKSENTLDEKIKVIINSLPENFKLCNYIDHLIYKLKQLEIKEVTIEQIKDLLLSYEFNIYGEYCFKNKITIIKACELIFKEYLTKPLRIDEKGINIIKNLVYNHLNITLDSNDRALESRIRDIESVLLVDKLTFMHISHINISKKTIIYIKSLLKEAFNKREVINAGYLFENNKELMIKNNINNKYILYSLIHYYYGENYSVGKGNTLDIYIDKDIEYSRENMIINILKENKKMISKDRFIKLTGWSPFKIEDTISKSDLIIRLGNNITTLDYLKITEEEKTKISLILNRLFKNKGFTTSYLILNSLKIDIELTTLIKRLNIDSNEKIAALIKKMFNNIKGHTQFLYNENCEYTSFEDVIIKKYRGIFTKEDIKKYIYEYGYKDMMASTIINNNIDSNKFLEISANELINSYDFNISEEIMNRVVKYIENIFENEDYINLSSLSENYKNELPKIQYSWNIYLIRSILVKKGYRKINRTYTDARYEKLILVKNNSNIKTFDELLYKILKNNYTGKMNEVDIYDYFTKLDLVCKHEDKFDKKIPFDLKNSGKINIDTLGKIYLLN</sequence>
<proteinExistence type="predicted"/>
<feature type="non-terminal residue" evidence="2">
    <location>
        <position position="1"/>
    </location>
</feature>
<dbReference type="GO" id="GO:0003700">
    <property type="term" value="F:DNA-binding transcription factor activity"/>
    <property type="evidence" value="ECO:0007669"/>
    <property type="project" value="InterPro"/>
</dbReference>
<dbReference type="Gene3D" id="1.10.10.10">
    <property type="entry name" value="Winged helix-like DNA-binding domain superfamily/Winged helix DNA-binding domain"/>
    <property type="match status" value="1"/>
</dbReference>
<dbReference type="InterPro" id="IPR007630">
    <property type="entry name" value="RNA_pol_sigma70_r4"/>
</dbReference>
<accession>A0A6I1MM50</accession>
<dbReference type="AlphaFoldDB" id="A0A6I1MM50"/>
<evidence type="ECO:0000313" key="3">
    <source>
        <dbReference type="Proteomes" id="UP000430345"/>
    </source>
</evidence>
<dbReference type="InterPro" id="IPR000943">
    <property type="entry name" value="RNA_pol_sigma70"/>
</dbReference>
<dbReference type="InterPro" id="IPR013324">
    <property type="entry name" value="RNA_pol_sigma_r3/r4-like"/>
</dbReference>
<dbReference type="CDD" id="cd06171">
    <property type="entry name" value="Sigma70_r4"/>
    <property type="match status" value="1"/>
</dbReference>
<name>A0A6I1MM50_9CLOT</name>
<dbReference type="GO" id="GO:0006352">
    <property type="term" value="P:DNA-templated transcription initiation"/>
    <property type="evidence" value="ECO:0007669"/>
    <property type="project" value="InterPro"/>
</dbReference>
<reference evidence="2 3" key="1">
    <citation type="submission" date="2019-10" db="EMBL/GenBank/DDBJ databases">
        <title>The Genome Sequence of Clostridium tarantellae Isolated from Fish Brain.</title>
        <authorList>
            <person name="Bano L."/>
            <person name="Kiel M."/>
            <person name="Sales G."/>
            <person name="Doxey A.C."/>
            <person name="Mansfield M.J."/>
            <person name="Schiavone M."/>
            <person name="Rossetto O."/>
            <person name="Pirazzini M."/>
            <person name="Dobrindt U."/>
            <person name="Montecucco C."/>
        </authorList>
    </citation>
    <scope>NUCLEOTIDE SEQUENCE [LARGE SCALE GENOMIC DNA]</scope>
    <source>
        <strain evidence="2 3">DSM 3997</strain>
    </source>
</reference>
<protein>
    <recommendedName>
        <fullName evidence="1">RNA polymerase sigma-70 region 4 domain-containing protein</fullName>
    </recommendedName>
</protein>
<dbReference type="PRINTS" id="PR00046">
    <property type="entry name" value="SIGMA70FCT"/>
</dbReference>